<name>A0A6L3V865_9BACI</name>
<gene>
    <name evidence="2" type="ORF">F7731_07980</name>
</gene>
<keyword evidence="3" id="KW-1185">Reference proteome</keyword>
<comment type="caution">
    <text evidence="2">The sequence shown here is derived from an EMBL/GenBank/DDBJ whole genome shotgun (WGS) entry which is preliminary data.</text>
</comment>
<accession>A0A6L3V865</accession>
<feature type="region of interest" description="Disordered" evidence="1">
    <location>
        <begin position="32"/>
        <end position="104"/>
    </location>
</feature>
<dbReference type="OrthoDB" id="2476294at2"/>
<protein>
    <recommendedName>
        <fullName evidence="4">RNA polymerase subunit sigma</fullName>
    </recommendedName>
</protein>
<sequence>MSLKSIEMQVALPRTVEVGKIQEQLQQRGQNIQDFANESTYKEEKKKRDSVIKNEHKANVKFTNEDGSDRSSNYDGNHPPKKKKRNDVNKEMHPYKGNVIDYSG</sequence>
<evidence type="ECO:0000313" key="3">
    <source>
        <dbReference type="Proteomes" id="UP000481030"/>
    </source>
</evidence>
<evidence type="ECO:0008006" key="4">
    <source>
        <dbReference type="Google" id="ProtNLM"/>
    </source>
</evidence>
<dbReference type="RefSeq" id="WP_151534230.1">
    <property type="nucleotide sequence ID" value="NZ_WBOS01000002.1"/>
</dbReference>
<evidence type="ECO:0000256" key="1">
    <source>
        <dbReference type="SAM" id="MobiDB-lite"/>
    </source>
</evidence>
<reference evidence="2 3" key="1">
    <citation type="journal article" date="2016" name="Antonie Van Leeuwenhoek">
        <title>Bacillus depressus sp. nov., isolated from soil of a sunflower field.</title>
        <authorList>
            <person name="Wei X."/>
            <person name="Xin D."/>
            <person name="Xin Y."/>
            <person name="Zhang H."/>
            <person name="Wang T."/>
            <person name="Zhang J."/>
        </authorList>
    </citation>
    <scope>NUCLEOTIDE SEQUENCE [LARGE SCALE GENOMIC DNA]</scope>
    <source>
        <strain evidence="2 3">BZ1</strain>
    </source>
</reference>
<dbReference type="AlphaFoldDB" id="A0A6L3V865"/>
<evidence type="ECO:0000313" key="2">
    <source>
        <dbReference type="EMBL" id="KAB2337536.1"/>
    </source>
</evidence>
<dbReference type="Proteomes" id="UP000481030">
    <property type="component" value="Unassembled WGS sequence"/>
</dbReference>
<dbReference type="EMBL" id="WBOS01000002">
    <property type="protein sequence ID" value="KAB2337536.1"/>
    <property type="molecule type" value="Genomic_DNA"/>
</dbReference>
<proteinExistence type="predicted"/>
<organism evidence="2 3">
    <name type="scientific">Cytobacillus depressus</name>
    <dbReference type="NCBI Taxonomy" id="1602942"/>
    <lineage>
        <taxon>Bacteria</taxon>
        <taxon>Bacillati</taxon>
        <taxon>Bacillota</taxon>
        <taxon>Bacilli</taxon>
        <taxon>Bacillales</taxon>
        <taxon>Bacillaceae</taxon>
        <taxon>Cytobacillus</taxon>
    </lineage>
</organism>
<feature type="compositionally biased region" description="Basic and acidic residues" evidence="1">
    <location>
        <begin position="40"/>
        <end position="69"/>
    </location>
</feature>